<dbReference type="InterPro" id="IPR020084">
    <property type="entry name" value="NUDIX_hydrolase_CS"/>
</dbReference>
<dbReference type="EC" id="3.6.1.22" evidence="4"/>
<protein>
    <recommendedName>
        <fullName evidence="4">NAD(+) diphosphatase</fullName>
        <ecNumber evidence="4">3.6.1.22</ecNumber>
    </recommendedName>
</protein>
<dbReference type="InterPro" id="IPR015797">
    <property type="entry name" value="NUDIX_hydrolase-like_dom_sf"/>
</dbReference>
<keyword evidence="12" id="KW-1185">Reference proteome</keyword>
<evidence type="ECO:0000256" key="5">
    <source>
        <dbReference type="ARBA" id="ARBA00022723"/>
    </source>
</evidence>
<keyword evidence="7" id="KW-0460">Magnesium</keyword>
<keyword evidence="5" id="KW-0479">Metal-binding</keyword>
<dbReference type="Pfam" id="PF09297">
    <property type="entry name" value="Zn_ribbon_NUD"/>
    <property type="match status" value="1"/>
</dbReference>
<dbReference type="Proteomes" id="UP001056455">
    <property type="component" value="Chromosome"/>
</dbReference>
<accession>A0ABY4YWZ0</accession>
<comment type="cofactor">
    <cofactor evidence="2">
        <name>Zn(2+)</name>
        <dbReference type="ChEBI" id="CHEBI:29105"/>
    </cofactor>
</comment>
<dbReference type="PROSITE" id="PS00893">
    <property type="entry name" value="NUDIX_BOX"/>
    <property type="match status" value="1"/>
</dbReference>
<dbReference type="Gene3D" id="3.90.79.20">
    <property type="match status" value="1"/>
</dbReference>
<dbReference type="RefSeq" id="WP_252594433.1">
    <property type="nucleotide sequence ID" value="NZ_CP099489.1"/>
</dbReference>
<name>A0ABY4YWZ0_9MICO</name>
<evidence type="ECO:0000313" key="12">
    <source>
        <dbReference type="Proteomes" id="UP001056455"/>
    </source>
</evidence>
<evidence type="ECO:0000256" key="8">
    <source>
        <dbReference type="ARBA" id="ARBA00023027"/>
    </source>
</evidence>
<keyword evidence="6 11" id="KW-0378">Hydrolase</keyword>
<evidence type="ECO:0000256" key="3">
    <source>
        <dbReference type="ARBA" id="ARBA00009595"/>
    </source>
</evidence>
<dbReference type="PANTHER" id="PTHR42904:SF6">
    <property type="entry name" value="NAD-CAPPED RNA HYDROLASE NUDT12"/>
    <property type="match status" value="1"/>
</dbReference>
<evidence type="ECO:0000256" key="9">
    <source>
        <dbReference type="ARBA" id="ARBA00023679"/>
    </source>
</evidence>
<keyword evidence="8" id="KW-0520">NAD</keyword>
<dbReference type="PANTHER" id="PTHR42904">
    <property type="entry name" value="NUDIX HYDROLASE, NUDC SUBFAMILY"/>
    <property type="match status" value="1"/>
</dbReference>
<evidence type="ECO:0000259" key="10">
    <source>
        <dbReference type="PROSITE" id="PS51462"/>
    </source>
</evidence>
<dbReference type="SUPFAM" id="SSF55811">
    <property type="entry name" value="Nudix"/>
    <property type="match status" value="1"/>
</dbReference>
<evidence type="ECO:0000256" key="1">
    <source>
        <dbReference type="ARBA" id="ARBA00001946"/>
    </source>
</evidence>
<evidence type="ECO:0000256" key="4">
    <source>
        <dbReference type="ARBA" id="ARBA00012381"/>
    </source>
</evidence>
<organism evidence="11 12">
    <name type="scientific">Ornithinimicrobium faecis</name>
    <dbReference type="NCBI Taxonomy" id="2934158"/>
    <lineage>
        <taxon>Bacteria</taxon>
        <taxon>Bacillati</taxon>
        <taxon>Actinomycetota</taxon>
        <taxon>Actinomycetes</taxon>
        <taxon>Micrococcales</taxon>
        <taxon>Ornithinimicrobiaceae</taxon>
        <taxon>Ornithinimicrobium</taxon>
    </lineage>
</organism>
<dbReference type="Gene3D" id="3.90.79.10">
    <property type="entry name" value="Nucleoside Triphosphate Pyrophosphohydrolase"/>
    <property type="match status" value="1"/>
</dbReference>
<comment type="catalytic activity">
    <reaction evidence="9">
        <text>a 5'-end NAD(+)-phospho-ribonucleoside in mRNA + H2O = a 5'-end phospho-adenosine-phospho-ribonucleoside in mRNA + beta-nicotinamide D-ribonucleotide + 2 H(+)</text>
        <dbReference type="Rhea" id="RHEA:60876"/>
        <dbReference type="Rhea" id="RHEA-COMP:15698"/>
        <dbReference type="Rhea" id="RHEA-COMP:15719"/>
        <dbReference type="ChEBI" id="CHEBI:14649"/>
        <dbReference type="ChEBI" id="CHEBI:15377"/>
        <dbReference type="ChEBI" id="CHEBI:15378"/>
        <dbReference type="ChEBI" id="CHEBI:144029"/>
        <dbReference type="ChEBI" id="CHEBI:144051"/>
    </reaction>
    <physiologicalReaction direction="left-to-right" evidence="9">
        <dbReference type="Rhea" id="RHEA:60877"/>
    </physiologicalReaction>
</comment>
<dbReference type="Pfam" id="PF00293">
    <property type="entry name" value="NUDIX"/>
    <property type="match status" value="1"/>
</dbReference>
<feature type="domain" description="Nudix hydrolase" evidence="10">
    <location>
        <begin position="166"/>
        <end position="290"/>
    </location>
</feature>
<dbReference type="PROSITE" id="PS51462">
    <property type="entry name" value="NUDIX"/>
    <property type="match status" value="1"/>
</dbReference>
<evidence type="ECO:0000313" key="11">
    <source>
        <dbReference type="EMBL" id="USQ81049.1"/>
    </source>
</evidence>
<dbReference type="NCBIfam" id="NF001299">
    <property type="entry name" value="PRK00241.1"/>
    <property type="match status" value="1"/>
</dbReference>
<gene>
    <name evidence="11" type="primary">nudC</name>
    <name evidence="11" type="ORF">NF556_05215</name>
</gene>
<reference evidence="11" key="1">
    <citation type="submission" date="2022-06" db="EMBL/GenBank/DDBJ databases">
        <title>Ornithinimicrobium HY1793.</title>
        <authorList>
            <person name="Huang Y."/>
        </authorList>
    </citation>
    <scope>NUCLEOTIDE SEQUENCE</scope>
    <source>
        <strain evidence="11">HY1793</strain>
    </source>
</reference>
<sequence length="317" mass="34228">MSLDSEALLDLSLSRGTLHRNGNGRREGDPIAKALADASTRVVDIADGRVLTCRVDGRLRLVHRAPRFDDGGESGLYLGHDDDGTNYVAIVHEGPESASSPDRGWRSLREAGADLDDTDSGVLTTAVALANWHARHRFCPRCGGPTVVEEGGWVRRCTADGSQHYPRTDAAIIVAVVDDDERILLARGPHWPEGRLSVLAGFVEAGESLEAAVHREVMEEVGLSVTDLVYKGNQPWPFPASLMVGYTAHATGTEVTLDPAEIVEAHWFTRGELSFAARSGEVGIPPRVSIARQLIEHWHGGPIEAASDSRPTVEATR</sequence>
<dbReference type="GO" id="GO:0016787">
    <property type="term" value="F:hydrolase activity"/>
    <property type="evidence" value="ECO:0007669"/>
    <property type="project" value="UniProtKB-KW"/>
</dbReference>
<dbReference type="Pfam" id="PF09296">
    <property type="entry name" value="NUDIX-like"/>
    <property type="match status" value="1"/>
</dbReference>
<dbReference type="CDD" id="cd03429">
    <property type="entry name" value="NUDIX_NADH_pyrophosphatase_Nudt13"/>
    <property type="match status" value="1"/>
</dbReference>
<evidence type="ECO:0000256" key="7">
    <source>
        <dbReference type="ARBA" id="ARBA00022842"/>
    </source>
</evidence>
<dbReference type="InterPro" id="IPR015375">
    <property type="entry name" value="NADH_PPase-like_N"/>
</dbReference>
<evidence type="ECO:0000256" key="2">
    <source>
        <dbReference type="ARBA" id="ARBA00001947"/>
    </source>
</evidence>
<dbReference type="InterPro" id="IPR015376">
    <property type="entry name" value="Znr_NADH_PPase"/>
</dbReference>
<dbReference type="InterPro" id="IPR049734">
    <property type="entry name" value="NudC-like_C"/>
</dbReference>
<evidence type="ECO:0000256" key="6">
    <source>
        <dbReference type="ARBA" id="ARBA00022801"/>
    </source>
</evidence>
<dbReference type="InterPro" id="IPR000086">
    <property type="entry name" value="NUDIX_hydrolase_dom"/>
</dbReference>
<comment type="cofactor">
    <cofactor evidence="1">
        <name>Mg(2+)</name>
        <dbReference type="ChEBI" id="CHEBI:18420"/>
    </cofactor>
</comment>
<proteinExistence type="inferred from homology"/>
<comment type="similarity">
    <text evidence="3">Belongs to the Nudix hydrolase family. NudC subfamily.</text>
</comment>
<dbReference type="EMBL" id="CP099489">
    <property type="protein sequence ID" value="USQ81049.1"/>
    <property type="molecule type" value="Genomic_DNA"/>
</dbReference>
<dbReference type="InterPro" id="IPR050241">
    <property type="entry name" value="NAD-cap_RNA_hydrolase_NudC"/>
</dbReference>